<evidence type="ECO:0000256" key="2">
    <source>
        <dbReference type="ARBA" id="ARBA00023125"/>
    </source>
</evidence>
<evidence type="ECO:0000259" key="4">
    <source>
        <dbReference type="PROSITE" id="PS51118"/>
    </source>
</evidence>
<comment type="caution">
    <text evidence="5">The sequence shown here is derived from an EMBL/GenBank/DDBJ whole genome shotgun (WGS) entry which is preliminary data.</text>
</comment>
<keyword evidence="6" id="KW-1185">Reference proteome</keyword>
<evidence type="ECO:0000313" key="6">
    <source>
        <dbReference type="Proteomes" id="UP000276542"/>
    </source>
</evidence>
<feature type="domain" description="HTH hxlR-type" evidence="4">
    <location>
        <begin position="2"/>
        <end position="99"/>
    </location>
</feature>
<dbReference type="Gene3D" id="1.10.10.10">
    <property type="entry name" value="Winged helix-like DNA-binding domain superfamily/Winged helix DNA-binding domain"/>
    <property type="match status" value="1"/>
</dbReference>
<dbReference type="OrthoDB" id="9792527at2"/>
<evidence type="ECO:0000256" key="1">
    <source>
        <dbReference type="ARBA" id="ARBA00023015"/>
    </source>
</evidence>
<dbReference type="Proteomes" id="UP000276542">
    <property type="component" value="Unassembled WGS sequence"/>
</dbReference>
<evidence type="ECO:0000313" key="5">
    <source>
        <dbReference type="EMBL" id="RJS46786.1"/>
    </source>
</evidence>
<reference evidence="6" key="1">
    <citation type="submission" date="2018-09" db="EMBL/GenBank/DDBJ databases">
        <authorList>
            <person name="Zhu H."/>
        </authorList>
    </citation>
    <scope>NUCLEOTIDE SEQUENCE [LARGE SCALE GENOMIC DNA]</scope>
    <source>
        <strain evidence="6">K1W22B-1</strain>
    </source>
</reference>
<dbReference type="Pfam" id="PF01638">
    <property type="entry name" value="HxlR"/>
    <property type="match status" value="1"/>
</dbReference>
<dbReference type="SUPFAM" id="SSF46785">
    <property type="entry name" value="Winged helix' DNA-binding domain"/>
    <property type="match status" value="1"/>
</dbReference>
<accession>A0A3A5H804</accession>
<keyword evidence="2" id="KW-0238">DNA-binding</keyword>
<keyword evidence="1" id="KW-0805">Transcription regulation</keyword>
<proteinExistence type="predicted"/>
<gene>
    <name evidence="5" type="ORF">D4739_11545</name>
</gene>
<dbReference type="InterPro" id="IPR002577">
    <property type="entry name" value="HTH_HxlR"/>
</dbReference>
<dbReference type="InterPro" id="IPR036388">
    <property type="entry name" value="WH-like_DNA-bd_sf"/>
</dbReference>
<dbReference type="InterPro" id="IPR036390">
    <property type="entry name" value="WH_DNA-bd_sf"/>
</dbReference>
<dbReference type="EMBL" id="QYRP01000002">
    <property type="protein sequence ID" value="RJS46786.1"/>
    <property type="molecule type" value="Genomic_DNA"/>
</dbReference>
<dbReference type="PANTHER" id="PTHR33204">
    <property type="entry name" value="TRANSCRIPTIONAL REGULATOR, MARR FAMILY"/>
    <property type="match status" value="1"/>
</dbReference>
<name>A0A3A5H804_9ACTN</name>
<evidence type="ECO:0000256" key="3">
    <source>
        <dbReference type="ARBA" id="ARBA00023163"/>
    </source>
</evidence>
<dbReference type="AlphaFoldDB" id="A0A3A5H804"/>
<dbReference type="PROSITE" id="PS51118">
    <property type="entry name" value="HTH_HXLR"/>
    <property type="match status" value="1"/>
</dbReference>
<organism evidence="5 6">
    <name type="scientific">Nocardioides cavernaquae</name>
    <dbReference type="NCBI Taxonomy" id="2321396"/>
    <lineage>
        <taxon>Bacteria</taxon>
        <taxon>Bacillati</taxon>
        <taxon>Actinomycetota</taxon>
        <taxon>Actinomycetes</taxon>
        <taxon>Propionibacteriales</taxon>
        <taxon>Nocardioidaceae</taxon>
        <taxon>Nocardioides</taxon>
    </lineage>
</organism>
<dbReference type="PANTHER" id="PTHR33204:SF18">
    <property type="entry name" value="TRANSCRIPTIONAL REGULATORY PROTEIN"/>
    <property type="match status" value="1"/>
</dbReference>
<sequence length="112" mass="12511">MVADHGRVNVFASPWDVELVAESLLGIRRFNDFQAALGISRHVLTLRLRHLVADGVMTRERYQSGPDRFEYALTDKGRDLVPVLMAMRQWSARWQSSSVEGRRGAGGGIQGS</sequence>
<protein>
    <submittedName>
        <fullName evidence="5">Transcriptional regulator</fullName>
    </submittedName>
</protein>
<dbReference type="GO" id="GO:0003677">
    <property type="term" value="F:DNA binding"/>
    <property type="evidence" value="ECO:0007669"/>
    <property type="project" value="UniProtKB-KW"/>
</dbReference>
<keyword evidence="3" id="KW-0804">Transcription</keyword>